<keyword evidence="1" id="KW-0813">Transport</keyword>
<keyword evidence="6" id="KW-1185">Reference proteome</keyword>
<organism evidence="5 6">
    <name type="scientific">Pseudonocardia adelaidensis</name>
    <dbReference type="NCBI Taxonomy" id="648754"/>
    <lineage>
        <taxon>Bacteria</taxon>
        <taxon>Bacillati</taxon>
        <taxon>Actinomycetota</taxon>
        <taxon>Actinomycetes</taxon>
        <taxon>Pseudonocardiales</taxon>
        <taxon>Pseudonocardiaceae</taxon>
        <taxon>Pseudonocardia</taxon>
    </lineage>
</organism>
<dbReference type="InterPro" id="IPR003439">
    <property type="entry name" value="ABC_transporter-like_ATP-bd"/>
</dbReference>
<keyword evidence="3 5" id="KW-0067">ATP-binding</keyword>
<dbReference type="SUPFAM" id="SSF52540">
    <property type="entry name" value="P-loop containing nucleoside triphosphate hydrolases"/>
    <property type="match status" value="1"/>
</dbReference>
<dbReference type="SMART" id="SM00382">
    <property type="entry name" value="AAA"/>
    <property type="match status" value="1"/>
</dbReference>
<dbReference type="CDD" id="cd03293">
    <property type="entry name" value="ABC_NrtD_SsuB_transporters"/>
    <property type="match status" value="1"/>
</dbReference>
<dbReference type="GO" id="GO:0005524">
    <property type="term" value="F:ATP binding"/>
    <property type="evidence" value="ECO:0007669"/>
    <property type="project" value="UniProtKB-KW"/>
</dbReference>
<dbReference type="RefSeq" id="WP_345603402.1">
    <property type="nucleotide sequence ID" value="NZ_BAABJO010000003.1"/>
</dbReference>
<feature type="domain" description="ABC transporter" evidence="4">
    <location>
        <begin position="2"/>
        <end position="237"/>
    </location>
</feature>
<accession>A0ABP9NGY8</accession>
<evidence type="ECO:0000256" key="1">
    <source>
        <dbReference type="ARBA" id="ARBA00022448"/>
    </source>
</evidence>
<keyword evidence="2" id="KW-0547">Nucleotide-binding</keyword>
<dbReference type="InterPro" id="IPR003593">
    <property type="entry name" value="AAA+_ATPase"/>
</dbReference>
<evidence type="ECO:0000256" key="2">
    <source>
        <dbReference type="ARBA" id="ARBA00022741"/>
    </source>
</evidence>
<dbReference type="PANTHER" id="PTHR42788:SF13">
    <property type="entry name" value="ALIPHATIC SULFONATES IMPORT ATP-BINDING PROTEIN SSUB"/>
    <property type="match status" value="1"/>
</dbReference>
<dbReference type="PROSITE" id="PS00211">
    <property type="entry name" value="ABC_TRANSPORTER_1"/>
    <property type="match status" value="1"/>
</dbReference>
<dbReference type="InterPro" id="IPR017871">
    <property type="entry name" value="ABC_transporter-like_CS"/>
</dbReference>
<evidence type="ECO:0000256" key="3">
    <source>
        <dbReference type="ARBA" id="ARBA00022840"/>
    </source>
</evidence>
<dbReference type="InterPro" id="IPR050166">
    <property type="entry name" value="ABC_transporter_ATP-bind"/>
</dbReference>
<evidence type="ECO:0000313" key="5">
    <source>
        <dbReference type="EMBL" id="GAA5113132.1"/>
    </source>
</evidence>
<dbReference type="PANTHER" id="PTHR42788">
    <property type="entry name" value="TAURINE IMPORT ATP-BINDING PROTEIN-RELATED"/>
    <property type="match status" value="1"/>
</dbReference>
<proteinExistence type="predicted"/>
<evidence type="ECO:0000313" key="6">
    <source>
        <dbReference type="Proteomes" id="UP001500804"/>
    </source>
</evidence>
<evidence type="ECO:0000259" key="4">
    <source>
        <dbReference type="PROSITE" id="PS50893"/>
    </source>
</evidence>
<dbReference type="Pfam" id="PF00005">
    <property type="entry name" value="ABC_tran"/>
    <property type="match status" value="1"/>
</dbReference>
<dbReference type="Proteomes" id="UP001500804">
    <property type="component" value="Unassembled WGS sequence"/>
</dbReference>
<dbReference type="PROSITE" id="PS50893">
    <property type="entry name" value="ABC_TRANSPORTER_2"/>
    <property type="match status" value="1"/>
</dbReference>
<sequence>MLTVENLQKSYPTAGAPLEVLRDVSFTVARGEFVTVVGPSGAGKTTLLRCLAGLLPRSGGSVVLTGTGTVVDAPPQEVACVFQDYSRSLMPWSRVGRNVELPLRNTIRDRGERRRAVDVALRQVGLDGFADSYPWQLSGGMQQRVAIARAIAYRPEFLIMDEPFASVDAQTRADLEDLVLRIRQDAGLTVLLVTHDIDEAVYLGDRVVVLSNRPSVVVDVIDVDLPRPRGQVSTKGLPRFAELRTEVAKLITRPTASSWPHVDRTGKSELDRSS</sequence>
<protein>
    <submittedName>
        <fullName evidence="5">ABC transporter ATP-binding protein</fullName>
    </submittedName>
</protein>
<comment type="caution">
    <text evidence="5">The sequence shown here is derived from an EMBL/GenBank/DDBJ whole genome shotgun (WGS) entry which is preliminary data.</text>
</comment>
<reference evidence="6" key="1">
    <citation type="journal article" date="2019" name="Int. J. Syst. Evol. Microbiol.">
        <title>The Global Catalogue of Microorganisms (GCM) 10K type strain sequencing project: providing services to taxonomists for standard genome sequencing and annotation.</title>
        <authorList>
            <consortium name="The Broad Institute Genomics Platform"/>
            <consortium name="The Broad Institute Genome Sequencing Center for Infectious Disease"/>
            <person name="Wu L."/>
            <person name="Ma J."/>
        </authorList>
    </citation>
    <scope>NUCLEOTIDE SEQUENCE [LARGE SCALE GENOMIC DNA]</scope>
    <source>
        <strain evidence="6">JCM 18302</strain>
    </source>
</reference>
<dbReference type="InterPro" id="IPR027417">
    <property type="entry name" value="P-loop_NTPase"/>
</dbReference>
<gene>
    <name evidence="5" type="ORF">GCM10023320_08300</name>
</gene>
<dbReference type="EMBL" id="BAABJO010000003">
    <property type="protein sequence ID" value="GAA5113132.1"/>
    <property type="molecule type" value="Genomic_DNA"/>
</dbReference>
<dbReference type="Gene3D" id="3.40.50.300">
    <property type="entry name" value="P-loop containing nucleotide triphosphate hydrolases"/>
    <property type="match status" value="1"/>
</dbReference>
<name>A0ABP9NGY8_9PSEU</name>